<reference evidence="1" key="5">
    <citation type="journal article" date="2021" name="G3 (Bethesda)">
        <title>Aegilops tauschii genome assembly Aet v5.0 features greater sequence contiguity and improved annotation.</title>
        <authorList>
            <person name="Wang L."/>
            <person name="Zhu T."/>
            <person name="Rodriguez J.C."/>
            <person name="Deal K.R."/>
            <person name="Dubcovsky J."/>
            <person name="McGuire P.E."/>
            <person name="Lux T."/>
            <person name="Spannagl M."/>
            <person name="Mayer K.F.X."/>
            <person name="Baldrich P."/>
            <person name="Meyers B.C."/>
            <person name="Huo N."/>
            <person name="Gu Y.Q."/>
            <person name="Zhou H."/>
            <person name="Devos K.M."/>
            <person name="Bennetzen J.L."/>
            <person name="Unver T."/>
            <person name="Budak H."/>
            <person name="Gulick P.J."/>
            <person name="Galiba G."/>
            <person name="Kalapos B."/>
            <person name="Nelson D.R."/>
            <person name="Li P."/>
            <person name="You F.M."/>
            <person name="Luo M.C."/>
            <person name="Dvorak J."/>
        </authorList>
    </citation>
    <scope>NUCLEOTIDE SEQUENCE [LARGE SCALE GENOMIC DNA]</scope>
    <source>
        <strain evidence="1">cv. AL8/78</strain>
    </source>
</reference>
<dbReference type="EnsemblPlants" id="AET1Gv20348500.4">
    <property type="protein sequence ID" value="AET1Gv20348500.4"/>
    <property type="gene ID" value="AET1Gv20348500"/>
</dbReference>
<reference evidence="1" key="4">
    <citation type="submission" date="2019-03" db="UniProtKB">
        <authorList>
            <consortium name="EnsemblPlants"/>
        </authorList>
    </citation>
    <scope>IDENTIFICATION</scope>
</reference>
<name>A0A452YA23_AEGTS</name>
<accession>A0A452YA23</accession>
<sequence>MAEAAFQHYDDLLGTAVDRDHTINFELIEPSNLIDLDAPFSEGEIRSAVKHLPTRKVPYPDGFTAEFLHACWSIVKSNF</sequence>
<dbReference type="Proteomes" id="UP000015105">
    <property type="component" value="Chromosome 1D"/>
</dbReference>
<reference evidence="2" key="1">
    <citation type="journal article" date="2014" name="Science">
        <title>Ancient hybridizations among the ancestral genomes of bread wheat.</title>
        <authorList>
            <consortium name="International Wheat Genome Sequencing Consortium,"/>
            <person name="Marcussen T."/>
            <person name="Sandve S.R."/>
            <person name="Heier L."/>
            <person name="Spannagl M."/>
            <person name="Pfeifer M."/>
            <person name="Jakobsen K.S."/>
            <person name="Wulff B.B."/>
            <person name="Steuernagel B."/>
            <person name="Mayer K.F."/>
            <person name="Olsen O.A."/>
        </authorList>
    </citation>
    <scope>NUCLEOTIDE SEQUENCE [LARGE SCALE GENOMIC DNA]</scope>
    <source>
        <strain evidence="2">cv. AL8/78</strain>
    </source>
</reference>
<reference evidence="1" key="3">
    <citation type="journal article" date="2017" name="Nature">
        <title>Genome sequence of the progenitor of the wheat D genome Aegilops tauschii.</title>
        <authorList>
            <person name="Luo M.C."/>
            <person name="Gu Y.Q."/>
            <person name="Puiu D."/>
            <person name="Wang H."/>
            <person name="Twardziok S.O."/>
            <person name="Deal K.R."/>
            <person name="Huo N."/>
            <person name="Zhu T."/>
            <person name="Wang L."/>
            <person name="Wang Y."/>
            <person name="McGuire P.E."/>
            <person name="Liu S."/>
            <person name="Long H."/>
            <person name="Ramasamy R.K."/>
            <person name="Rodriguez J.C."/>
            <person name="Van S.L."/>
            <person name="Yuan L."/>
            <person name="Wang Z."/>
            <person name="Xia Z."/>
            <person name="Xiao L."/>
            <person name="Anderson O.D."/>
            <person name="Ouyang S."/>
            <person name="Liang Y."/>
            <person name="Zimin A.V."/>
            <person name="Pertea G."/>
            <person name="Qi P."/>
            <person name="Bennetzen J.L."/>
            <person name="Dai X."/>
            <person name="Dawson M.W."/>
            <person name="Muller H.G."/>
            <person name="Kugler K."/>
            <person name="Rivarola-Duarte L."/>
            <person name="Spannagl M."/>
            <person name="Mayer K.F.X."/>
            <person name="Lu F.H."/>
            <person name="Bevan M.W."/>
            <person name="Leroy P."/>
            <person name="Li P."/>
            <person name="You F.M."/>
            <person name="Sun Q."/>
            <person name="Liu Z."/>
            <person name="Lyons E."/>
            <person name="Wicker T."/>
            <person name="Salzberg S.L."/>
            <person name="Devos K.M."/>
            <person name="Dvorak J."/>
        </authorList>
    </citation>
    <scope>NUCLEOTIDE SEQUENCE [LARGE SCALE GENOMIC DNA]</scope>
    <source>
        <strain evidence="1">cv. AL8/78</strain>
    </source>
</reference>
<organism evidence="1 2">
    <name type="scientific">Aegilops tauschii subsp. strangulata</name>
    <name type="common">Goatgrass</name>
    <dbReference type="NCBI Taxonomy" id="200361"/>
    <lineage>
        <taxon>Eukaryota</taxon>
        <taxon>Viridiplantae</taxon>
        <taxon>Streptophyta</taxon>
        <taxon>Embryophyta</taxon>
        <taxon>Tracheophyta</taxon>
        <taxon>Spermatophyta</taxon>
        <taxon>Magnoliopsida</taxon>
        <taxon>Liliopsida</taxon>
        <taxon>Poales</taxon>
        <taxon>Poaceae</taxon>
        <taxon>BOP clade</taxon>
        <taxon>Pooideae</taxon>
        <taxon>Triticodae</taxon>
        <taxon>Triticeae</taxon>
        <taxon>Triticinae</taxon>
        <taxon>Aegilops</taxon>
    </lineage>
</organism>
<evidence type="ECO:0000313" key="1">
    <source>
        <dbReference type="EnsemblPlants" id="AET1Gv20348500.4"/>
    </source>
</evidence>
<dbReference type="AlphaFoldDB" id="A0A452YA23"/>
<protein>
    <submittedName>
        <fullName evidence="1">Uncharacterized protein</fullName>
    </submittedName>
</protein>
<proteinExistence type="predicted"/>
<keyword evidence="2" id="KW-1185">Reference proteome</keyword>
<reference evidence="2" key="2">
    <citation type="journal article" date="2017" name="Nat. Plants">
        <title>The Aegilops tauschii genome reveals multiple impacts of transposons.</title>
        <authorList>
            <person name="Zhao G."/>
            <person name="Zou C."/>
            <person name="Li K."/>
            <person name="Wang K."/>
            <person name="Li T."/>
            <person name="Gao L."/>
            <person name="Zhang X."/>
            <person name="Wang H."/>
            <person name="Yang Z."/>
            <person name="Liu X."/>
            <person name="Jiang W."/>
            <person name="Mao L."/>
            <person name="Kong X."/>
            <person name="Jiao Y."/>
            <person name="Jia J."/>
        </authorList>
    </citation>
    <scope>NUCLEOTIDE SEQUENCE [LARGE SCALE GENOMIC DNA]</scope>
    <source>
        <strain evidence="2">cv. AL8/78</strain>
    </source>
</reference>
<evidence type="ECO:0000313" key="2">
    <source>
        <dbReference type="Proteomes" id="UP000015105"/>
    </source>
</evidence>
<dbReference type="Gramene" id="AET1Gv20348500.4">
    <property type="protein sequence ID" value="AET1Gv20348500.4"/>
    <property type="gene ID" value="AET1Gv20348500"/>
</dbReference>